<dbReference type="eggNOG" id="ENOG502S45F">
    <property type="taxonomic scope" value="Eukaryota"/>
</dbReference>
<evidence type="ECO:0000256" key="2">
    <source>
        <dbReference type="ARBA" id="ARBA00005679"/>
    </source>
</evidence>
<evidence type="ECO:0000313" key="8">
    <source>
        <dbReference type="Proteomes" id="UP000030671"/>
    </source>
</evidence>
<gene>
    <name evidence="7" type="ORF">HETIRDRAFT_62739</name>
</gene>
<evidence type="ECO:0000313" key="7">
    <source>
        <dbReference type="EMBL" id="ETW84053.1"/>
    </source>
</evidence>
<dbReference type="AlphaFoldDB" id="W4KE11"/>
<comment type="similarity">
    <text evidence="2">Belongs to the GILT family.</text>
</comment>
<protein>
    <submittedName>
        <fullName evidence="7">Uncharacterized protein</fullName>
    </submittedName>
</protein>
<dbReference type="EMBL" id="KI925456">
    <property type="protein sequence ID" value="ETW84053.1"/>
    <property type="molecule type" value="Genomic_DNA"/>
</dbReference>
<reference evidence="7 8" key="1">
    <citation type="journal article" date="2012" name="New Phytol.">
        <title>Insight into trade-off between wood decay and parasitism from the genome of a fungal forest pathogen.</title>
        <authorList>
            <person name="Olson A."/>
            <person name="Aerts A."/>
            <person name="Asiegbu F."/>
            <person name="Belbahri L."/>
            <person name="Bouzid O."/>
            <person name="Broberg A."/>
            <person name="Canback B."/>
            <person name="Coutinho P.M."/>
            <person name="Cullen D."/>
            <person name="Dalman K."/>
            <person name="Deflorio G."/>
            <person name="van Diepen L.T."/>
            <person name="Dunand C."/>
            <person name="Duplessis S."/>
            <person name="Durling M."/>
            <person name="Gonthier P."/>
            <person name="Grimwood J."/>
            <person name="Fossdal C.G."/>
            <person name="Hansson D."/>
            <person name="Henrissat B."/>
            <person name="Hietala A."/>
            <person name="Himmelstrand K."/>
            <person name="Hoffmeister D."/>
            <person name="Hogberg N."/>
            <person name="James T.Y."/>
            <person name="Karlsson M."/>
            <person name="Kohler A."/>
            <person name="Kues U."/>
            <person name="Lee Y.H."/>
            <person name="Lin Y.C."/>
            <person name="Lind M."/>
            <person name="Lindquist E."/>
            <person name="Lombard V."/>
            <person name="Lucas S."/>
            <person name="Lunden K."/>
            <person name="Morin E."/>
            <person name="Murat C."/>
            <person name="Park J."/>
            <person name="Raffaello T."/>
            <person name="Rouze P."/>
            <person name="Salamov A."/>
            <person name="Schmutz J."/>
            <person name="Solheim H."/>
            <person name="Stahlberg J."/>
            <person name="Velez H."/>
            <person name="de Vries R.P."/>
            <person name="Wiebenga A."/>
            <person name="Woodward S."/>
            <person name="Yakovlev I."/>
            <person name="Garbelotto M."/>
            <person name="Martin F."/>
            <person name="Grigoriev I.V."/>
            <person name="Stenlid J."/>
        </authorList>
    </citation>
    <scope>NUCLEOTIDE SEQUENCE [LARGE SCALE GENOMIC DNA]</scope>
    <source>
        <strain evidence="7 8">TC 32-1</strain>
    </source>
</reference>
<keyword evidence="8" id="KW-1185">Reference proteome</keyword>
<dbReference type="OrthoDB" id="958254at2759"/>
<proteinExistence type="inferred from homology"/>
<keyword evidence="3" id="KW-0964">Secreted</keyword>
<dbReference type="KEGG" id="hir:HETIRDRAFT_62739"/>
<dbReference type="InterPro" id="IPR004911">
    <property type="entry name" value="Interferon-induced_GILT"/>
</dbReference>
<dbReference type="GeneID" id="20678614"/>
<evidence type="ECO:0000256" key="1">
    <source>
        <dbReference type="ARBA" id="ARBA00004613"/>
    </source>
</evidence>
<dbReference type="PANTHER" id="PTHR13234:SF8">
    <property type="entry name" value="GAMMA-INTERFERON-INDUCIBLE LYSOSOMAL THIOL REDUCTASE"/>
    <property type="match status" value="1"/>
</dbReference>
<feature type="signal peptide" evidence="6">
    <location>
        <begin position="1"/>
        <end position="19"/>
    </location>
</feature>
<organism evidence="7 8">
    <name type="scientific">Heterobasidion irregulare (strain TC 32-1)</name>
    <dbReference type="NCBI Taxonomy" id="747525"/>
    <lineage>
        <taxon>Eukaryota</taxon>
        <taxon>Fungi</taxon>
        <taxon>Dikarya</taxon>
        <taxon>Basidiomycota</taxon>
        <taxon>Agaricomycotina</taxon>
        <taxon>Agaricomycetes</taxon>
        <taxon>Russulales</taxon>
        <taxon>Bondarzewiaceae</taxon>
        <taxon>Heterobasidion</taxon>
        <taxon>Heterobasidion annosum species complex</taxon>
    </lineage>
</organism>
<sequence>MFINAFLLTACALPTFGTAFSVPLVVQRPWESDRVADDIKVPVVLGVMSRCPDALLCESVFDQVLKKTSNKVDFSLTYIAHANSTEPNFGITCMHGPDECAGNIQQLCVTKYHPLQTWWEFVMCQHYQTRENIGRPDVALKCARAAQINWDTSGPGQCAGLDASGKADEGIQLLKESIAATQALDISKSCTVVINGEQVCIHDGTWKKCENGHTPRDFIRQIDEEYARLNNFSLHLEDDESL</sequence>
<dbReference type="HOGENOM" id="CLU_072148_2_1_1"/>
<name>W4KE11_HETIT</name>
<evidence type="ECO:0000256" key="4">
    <source>
        <dbReference type="ARBA" id="ARBA00022729"/>
    </source>
</evidence>
<evidence type="ECO:0000256" key="5">
    <source>
        <dbReference type="ARBA" id="ARBA00023180"/>
    </source>
</evidence>
<feature type="chain" id="PRO_5004844422" evidence="6">
    <location>
        <begin position="20"/>
        <end position="242"/>
    </location>
</feature>
<dbReference type="GO" id="GO:0005576">
    <property type="term" value="C:extracellular region"/>
    <property type="evidence" value="ECO:0007669"/>
    <property type="project" value="UniProtKB-SubCell"/>
</dbReference>
<comment type="subcellular location">
    <subcellularLocation>
        <location evidence="1">Secreted</location>
    </subcellularLocation>
</comment>
<dbReference type="PANTHER" id="PTHR13234">
    <property type="entry name" value="GAMMA-INTERFERON INDUCIBLE LYSOSOMAL THIOL REDUCTASE GILT"/>
    <property type="match status" value="1"/>
</dbReference>
<accession>W4KE11</accession>
<dbReference type="Proteomes" id="UP000030671">
    <property type="component" value="Unassembled WGS sequence"/>
</dbReference>
<dbReference type="GO" id="GO:0016671">
    <property type="term" value="F:oxidoreductase activity, acting on a sulfur group of donors, disulfide as acceptor"/>
    <property type="evidence" value="ECO:0007669"/>
    <property type="project" value="InterPro"/>
</dbReference>
<keyword evidence="5" id="KW-0325">Glycoprotein</keyword>
<dbReference type="Pfam" id="PF03227">
    <property type="entry name" value="GILT"/>
    <property type="match status" value="1"/>
</dbReference>
<evidence type="ECO:0000256" key="6">
    <source>
        <dbReference type="SAM" id="SignalP"/>
    </source>
</evidence>
<dbReference type="RefSeq" id="XP_009543272.1">
    <property type="nucleotide sequence ID" value="XM_009544977.1"/>
</dbReference>
<dbReference type="InParanoid" id="W4KE11"/>
<keyword evidence="4 6" id="KW-0732">Signal</keyword>
<evidence type="ECO:0000256" key="3">
    <source>
        <dbReference type="ARBA" id="ARBA00022525"/>
    </source>
</evidence>